<dbReference type="Gene3D" id="2.40.170.20">
    <property type="entry name" value="TonB-dependent receptor, beta-barrel domain"/>
    <property type="match status" value="1"/>
</dbReference>
<dbReference type="NCBIfam" id="TIGR04056">
    <property type="entry name" value="OMP_RagA_SusC"/>
    <property type="match status" value="1"/>
</dbReference>
<comment type="similarity">
    <text evidence="7">Belongs to the TonB-dependent receptor family.</text>
</comment>
<evidence type="ECO:0000313" key="11">
    <source>
        <dbReference type="EMBL" id="SKA11309.1"/>
    </source>
</evidence>
<dbReference type="InterPro" id="IPR039426">
    <property type="entry name" value="TonB-dep_rcpt-like"/>
</dbReference>
<keyword evidence="12" id="KW-1185">Reference proteome</keyword>
<dbReference type="Pfam" id="PF07715">
    <property type="entry name" value="Plug"/>
    <property type="match status" value="1"/>
</dbReference>
<dbReference type="STRING" id="634771.SAMN04488128_102875"/>
<dbReference type="SUPFAM" id="SSF56935">
    <property type="entry name" value="Porins"/>
    <property type="match status" value="1"/>
</dbReference>
<comment type="subcellular location">
    <subcellularLocation>
        <location evidence="1 7">Cell outer membrane</location>
        <topology evidence="1 7">Multi-pass membrane protein</topology>
    </subcellularLocation>
</comment>
<keyword evidence="3 7" id="KW-1134">Transmembrane beta strand</keyword>
<reference evidence="12" key="1">
    <citation type="submission" date="2017-02" db="EMBL/GenBank/DDBJ databases">
        <authorList>
            <person name="Varghese N."/>
            <person name="Submissions S."/>
        </authorList>
    </citation>
    <scope>NUCLEOTIDE SEQUENCE [LARGE SCALE GENOMIC DNA]</scope>
    <source>
        <strain evidence="12">DSM 22224</strain>
    </source>
</reference>
<dbReference type="InterPro" id="IPR023997">
    <property type="entry name" value="TonB-dep_OMP_SusC/RagA_CS"/>
</dbReference>
<feature type="chain" id="PRO_5010567628" evidence="9">
    <location>
        <begin position="23"/>
        <end position="1038"/>
    </location>
</feature>
<dbReference type="Gene3D" id="2.170.130.10">
    <property type="entry name" value="TonB-dependent receptor, plug domain"/>
    <property type="match status" value="1"/>
</dbReference>
<keyword evidence="6 7" id="KW-0998">Cell outer membrane</keyword>
<keyword evidence="5 7" id="KW-0472">Membrane</keyword>
<dbReference type="InterPro" id="IPR037066">
    <property type="entry name" value="Plug_dom_sf"/>
</dbReference>
<dbReference type="AlphaFoldDB" id="A0A1T4R5U1"/>
<evidence type="ECO:0000256" key="6">
    <source>
        <dbReference type="ARBA" id="ARBA00023237"/>
    </source>
</evidence>
<feature type="domain" description="TonB-dependent receptor plug" evidence="10">
    <location>
        <begin position="116"/>
        <end position="234"/>
    </location>
</feature>
<keyword evidence="2 7" id="KW-0813">Transport</keyword>
<feature type="region of interest" description="Disordered" evidence="8">
    <location>
        <begin position="147"/>
        <end position="169"/>
    </location>
</feature>
<dbReference type="SUPFAM" id="SSF49464">
    <property type="entry name" value="Carboxypeptidase regulatory domain-like"/>
    <property type="match status" value="1"/>
</dbReference>
<evidence type="ECO:0000259" key="10">
    <source>
        <dbReference type="Pfam" id="PF07715"/>
    </source>
</evidence>
<protein>
    <submittedName>
        <fullName evidence="11">TonB-linked outer membrane protein, SusC/RagA family</fullName>
    </submittedName>
</protein>
<dbReference type="PROSITE" id="PS52016">
    <property type="entry name" value="TONB_DEPENDENT_REC_3"/>
    <property type="match status" value="1"/>
</dbReference>
<dbReference type="InterPro" id="IPR036942">
    <property type="entry name" value="Beta-barrel_TonB_sf"/>
</dbReference>
<evidence type="ECO:0000256" key="4">
    <source>
        <dbReference type="ARBA" id="ARBA00022692"/>
    </source>
</evidence>
<evidence type="ECO:0000256" key="1">
    <source>
        <dbReference type="ARBA" id="ARBA00004571"/>
    </source>
</evidence>
<name>A0A1T4R5U1_9BACT</name>
<evidence type="ECO:0000256" key="7">
    <source>
        <dbReference type="PROSITE-ProRule" id="PRU01360"/>
    </source>
</evidence>
<evidence type="ECO:0000256" key="3">
    <source>
        <dbReference type="ARBA" id="ARBA00022452"/>
    </source>
</evidence>
<evidence type="ECO:0000256" key="9">
    <source>
        <dbReference type="SAM" id="SignalP"/>
    </source>
</evidence>
<accession>A0A1T4R5U1</accession>
<dbReference type="InterPro" id="IPR008969">
    <property type="entry name" value="CarboxyPept-like_regulatory"/>
</dbReference>
<evidence type="ECO:0000313" key="12">
    <source>
        <dbReference type="Proteomes" id="UP000190367"/>
    </source>
</evidence>
<feature type="signal peptide" evidence="9">
    <location>
        <begin position="1"/>
        <end position="22"/>
    </location>
</feature>
<proteinExistence type="inferred from homology"/>
<organism evidence="11 12">
    <name type="scientific">Chitinophaga eiseniae</name>
    <dbReference type="NCBI Taxonomy" id="634771"/>
    <lineage>
        <taxon>Bacteria</taxon>
        <taxon>Pseudomonadati</taxon>
        <taxon>Bacteroidota</taxon>
        <taxon>Chitinophagia</taxon>
        <taxon>Chitinophagales</taxon>
        <taxon>Chitinophagaceae</taxon>
        <taxon>Chitinophaga</taxon>
    </lineage>
</organism>
<dbReference type="Gene3D" id="2.60.40.1120">
    <property type="entry name" value="Carboxypeptidase-like, regulatory domain"/>
    <property type="match status" value="1"/>
</dbReference>
<dbReference type="GO" id="GO:0009279">
    <property type="term" value="C:cell outer membrane"/>
    <property type="evidence" value="ECO:0007669"/>
    <property type="project" value="UniProtKB-SubCell"/>
</dbReference>
<keyword evidence="4 7" id="KW-0812">Transmembrane</keyword>
<feature type="compositionally biased region" description="Polar residues" evidence="8">
    <location>
        <begin position="151"/>
        <end position="161"/>
    </location>
</feature>
<dbReference type="InterPro" id="IPR012910">
    <property type="entry name" value="Plug_dom"/>
</dbReference>
<evidence type="ECO:0000256" key="2">
    <source>
        <dbReference type="ARBA" id="ARBA00022448"/>
    </source>
</evidence>
<keyword evidence="9" id="KW-0732">Signal</keyword>
<feature type="region of interest" description="Disordered" evidence="8">
    <location>
        <begin position="29"/>
        <end position="52"/>
    </location>
</feature>
<evidence type="ECO:0000256" key="5">
    <source>
        <dbReference type="ARBA" id="ARBA00023136"/>
    </source>
</evidence>
<dbReference type="EMBL" id="FUWZ01000002">
    <property type="protein sequence ID" value="SKA11309.1"/>
    <property type="molecule type" value="Genomic_DNA"/>
</dbReference>
<evidence type="ECO:0000256" key="8">
    <source>
        <dbReference type="SAM" id="MobiDB-lite"/>
    </source>
</evidence>
<dbReference type="Proteomes" id="UP000190367">
    <property type="component" value="Unassembled WGS sequence"/>
</dbReference>
<sequence>MLMRKVLFLLLAVLCMVGQAFAQSRSLTGKVTDGKDGSPIPGATIQVKGTTRGTATTPDGAFSLQVSANDVLVVSFIGYEKKEVPVGAAATLKISLSADSKNLDEVVVTGYTLEKKTNSTIAASTITGAKVNNISLPDVNQMLQGNAPGLSVSTNSGQPGSKTEVRVRGVGSVSAGTSPLYVLDGIIMSSGDFTQNTPSQDILSSLNPADIENITVLKDAAATALYGSRGSNGVIVITTKTGKKGQSRINFNGKFGFQNLAKSIPMMNATELLQFQREGLTNVLNTNGTRKYTDADIQKFRPDHLADYNTDWMDLAFRTGKTQSYGINASGGNEKTTFYASGDYFKQDGILIGSSFSRYSGRLNVDHKFNSKFDLSVKMSGSYTDQASAGPGNSYSSPLMGALTQVPWIPAKDENGNPYIGYVGGQPGSPTWSGVADIPDSWRPVLQGGNFLHTVANNYRKNNNTQTIFNAALGYNIIDGLRLVVKGNAELTNIREKQWTAPNSYDGRNYGGYLYNGSAFMGLYTAQQLLTYNFSINKDHNFRLLAGNEYSYQSRSNSLYAKNGFPGNQLQVPDVGANLFDGSGNETAYAFQGLIGKADYDYKSKYFLSASYRRDGSSRFPKDARYGNFYSVGAAWRITEEEFAKNISWLNDLKLRSSYGIMGNAEGLGAYPDFPFRALYSLSGAYLGETAGFANQPGNPNLSWEKQNLFDVGLDFSVLNRRVYGSVGFYDKRSSALLMELPLSMTTGFEAINMNVGKMMNQGFEVSIGGIPVATKNFTWSSDVNFATLRNKVLDLGGQKSIPAGTRQRIEVGRAIGSWYLPVWYGVDPQTGNPLWVGNDGKPTTSYLEAQNNRQFVGQALPKITGGWTNKINYKEFDLSVLITFSAGNKAYNSNRANLESDGANTRNQAKDAMDHWQKPGDISDRPKVIFGGAGANAGNQSSTRYLESLDYARIRNLTLGYTLPKKLLTNMKLQSLRVYAQAENLFTLTGYKGWDPDINTNPLPPTSTASVATTNAGIDFYRYPTSRVFTFGVSVGL</sequence>
<gene>
    <name evidence="11" type="ORF">SAMN04488128_102875</name>
</gene>
<dbReference type="InterPro" id="IPR023996">
    <property type="entry name" value="TonB-dep_OMP_SusC/RagA"/>
</dbReference>
<dbReference type="Pfam" id="PF13715">
    <property type="entry name" value="CarbopepD_reg_2"/>
    <property type="match status" value="1"/>
</dbReference>
<dbReference type="NCBIfam" id="TIGR04057">
    <property type="entry name" value="SusC_RagA_signa"/>
    <property type="match status" value="1"/>
</dbReference>